<comment type="similarity">
    <text evidence="1">Belongs to the peptidase S51 family.</text>
</comment>
<keyword evidence="4" id="KW-0720">Serine protease</keyword>
<evidence type="ECO:0000256" key="2">
    <source>
        <dbReference type="ARBA" id="ARBA00022670"/>
    </source>
</evidence>
<dbReference type="InterPro" id="IPR029062">
    <property type="entry name" value="Class_I_gatase-like"/>
</dbReference>
<protein>
    <recommendedName>
        <fullName evidence="7">Peptidase E</fullName>
    </recommendedName>
</protein>
<name>A0A1F7L180_9BACT</name>
<keyword evidence="3" id="KW-0378">Hydrolase</keyword>
<dbReference type="CDD" id="cd03129">
    <property type="entry name" value="GAT1_Peptidase_E_like"/>
    <property type="match status" value="1"/>
</dbReference>
<reference evidence="5 6" key="1">
    <citation type="journal article" date="2016" name="Nat. Commun.">
        <title>Thousands of microbial genomes shed light on interconnected biogeochemical processes in an aquifer system.</title>
        <authorList>
            <person name="Anantharaman K."/>
            <person name="Brown C.T."/>
            <person name="Hug L.A."/>
            <person name="Sharon I."/>
            <person name="Castelle C.J."/>
            <person name="Probst A.J."/>
            <person name="Thomas B.C."/>
            <person name="Singh A."/>
            <person name="Wilkins M.J."/>
            <person name="Karaoz U."/>
            <person name="Brodie E.L."/>
            <person name="Williams K.H."/>
            <person name="Hubbard S.S."/>
            <person name="Banfield J.F."/>
        </authorList>
    </citation>
    <scope>NUCLEOTIDE SEQUENCE [LARGE SCALE GENOMIC DNA]</scope>
</reference>
<dbReference type="GO" id="GO:0006508">
    <property type="term" value="P:proteolysis"/>
    <property type="evidence" value="ECO:0007669"/>
    <property type="project" value="UniProtKB-KW"/>
</dbReference>
<evidence type="ECO:0000256" key="1">
    <source>
        <dbReference type="ARBA" id="ARBA00006534"/>
    </source>
</evidence>
<evidence type="ECO:0000313" key="6">
    <source>
        <dbReference type="Proteomes" id="UP000177050"/>
    </source>
</evidence>
<comment type="caution">
    <text evidence="5">The sequence shown here is derived from an EMBL/GenBank/DDBJ whole genome shotgun (WGS) entry which is preliminary data.</text>
</comment>
<dbReference type="Proteomes" id="UP000177050">
    <property type="component" value="Unassembled WGS sequence"/>
</dbReference>
<proteinExistence type="inferred from homology"/>
<gene>
    <name evidence="5" type="ORF">A3K52_03770</name>
</gene>
<organism evidence="5 6">
    <name type="scientific">Candidatus Roizmanbacteria bacterium RIFOXYD1_FULL_38_12</name>
    <dbReference type="NCBI Taxonomy" id="1802093"/>
    <lineage>
        <taxon>Bacteria</taxon>
        <taxon>Candidatus Roizmaniibacteriota</taxon>
    </lineage>
</organism>
<evidence type="ECO:0000313" key="5">
    <source>
        <dbReference type="EMBL" id="OGK73868.1"/>
    </source>
</evidence>
<dbReference type="EMBL" id="MGBR01000001">
    <property type="protein sequence ID" value="OGK73868.1"/>
    <property type="molecule type" value="Genomic_DNA"/>
</dbReference>
<dbReference type="InterPro" id="IPR005320">
    <property type="entry name" value="Peptidase_S51"/>
</dbReference>
<dbReference type="GO" id="GO:0008236">
    <property type="term" value="F:serine-type peptidase activity"/>
    <property type="evidence" value="ECO:0007669"/>
    <property type="project" value="UniProtKB-KW"/>
</dbReference>
<dbReference type="SUPFAM" id="SSF52317">
    <property type="entry name" value="Class I glutamine amidotransferase-like"/>
    <property type="match status" value="1"/>
</dbReference>
<evidence type="ECO:0000256" key="3">
    <source>
        <dbReference type="ARBA" id="ARBA00022801"/>
    </source>
</evidence>
<accession>A0A1F7L180</accession>
<dbReference type="AlphaFoldDB" id="A0A1F7L180"/>
<evidence type="ECO:0000256" key="4">
    <source>
        <dbReference type="ARBA" id="ARBA00022825"/>
    </source>
</evidence>
<keyword evidence="2" id="KW-0645">Protease</keyword>
<sequence>MILYLFGGGGPNNSQEQWEHIFNVIDRIKPSQLLFIPFASRTDKHAATSYKLLTTSLKSVDVLNAMEKTGLLKANNPLIFVLGGRDHVGLIRKIKSNKILEHLIRNCKYYIGESAGSMVVGSFQRMGQPPNSPLIKGLGLLPDTIIEPHYTERNRHVLLPEEMKRGNIKYGIGLDEATAICINIKEYPRKWERIGEGTVKCICRTT</sequence>
<evidence type="ECO:0008006" key="7">
    <source>
        <dbReference type="Google" id="ProtNLM"/>
    </source>
</evidence>
<dbReference type="Pfam" id="PF03575">
    <property type="entry name" value="Peptidase_S51"/>
    <property type="match status" value="1"/>
</dbReference>
<dbReference type="Gene3D" id="3.40.50.880">
    <property type="match status" value="1"/>
</dbReference>